<organism evidence="1 2">
    <name type="scientific">Candidatus Gottesmanbacteria bacterium RIFCSPHIGHO2_02_FULL_39_11</name>
    <dbReference type="NCBI Taxonomy" id="1798382"/>
    <lineage>
        <taxon>Bacteria</taxon>
        <taxon>Candidatus Gottesmaniibacteriota</taxon>
    </lineage>
</organism>
<sequence>MTQEKVSCDRLKYTINLLHQDGFWGKDQGIDYQEVKKMSPEEFESLCRQRTHRQTLTRENWDEQLFAIWKNNHHDPYYNGLKPPHILRNGEEKYWNSRGKPDFLTELTLKTAEG</sequence>
<gene>
    <name evidence="1" type="ORF">A3D77_01065</name>
</gene>
<dbReference type="EMBL" id="MFJL01000002">
    <property type="protein sequence ID" value="OGG17130.1"/>
    <property type="molecule type" value="Genomic_DNA"/>
</dbReference>
<dbReference type="AlphaFoldDB" id="A0A1F5ZXG4"/>
<dbReference type="Proteomes" id="UP000176923">
    <property type="component" value="Unassembled WGS sequence"/>
</dbReference>
<accession>A0A1F5ZXG4</accession>
<evidence type="ECO:0000313" key="2">
    <source>
        <dbReference type="Proteomes" id="UP000176923"/>
    </source>
</evidence>
<reference evidence="1 2" key="1">
    <citation type="journal article" date="2016" name="Nat. Commun.">
        <title>Thousands of microbial genomes shed light on interconnected biogeochemical processes in an aquifer system.</title>
        <authorList>
            <person name="Anantharaman K."/>
            <person name="Brown C.T."/>
            <person name="Hug L.A."/>
            <person name="Sharon I."/>
            <person name="Castelle C.J."/>
            <person name="Probst A.J."/>
            <person name="Thomas B.C."/>
            <person name="Singh A."/>
            <person name="Wilkins M.J."/>
            <person name="Karaoz U."/>
            <person name="Brodie E.L."/>
            <person name="Williams K.H."/>
            <person name="Hubbard S.S."/>
            <person name="Banfield J.F."/>
        </authorList>
    </citation>
    <scope>NUCLEOTIDE SEQUENCE [LARGE SCALE GENOMIC DNA]</scope>
</reference>
<evidence type="ECO:0000313" key="1">
    <source>
        <dbReference type="EMBL" id="OGG17130.1"/>
    </source>
</evidence>
<protein>
    <submittedName>
        <fullName evidence="1">Uncharacterized protein</fullName>
    </submittedName>
</protein>
<comment type="caution">
    <text evidence="1">The sequence shown here is derived from an EMBL/GenBank/DDBJ whole genome shotgun (WGS) entry which is preliminary data.</text>
</comment>
<name>A0A1F5ZXG4_9BACT</name>
<proteinExistence type="predicted"/>